<evidence type="ECO:0000256" key="1">
    <source>
        <dbReference type="SAM" id="MobiDB-lite"/>
    </source>
</evidence>
<feature type="compositionally biased region" description="Basic and acidic residues" evidence="1">
    <location>
        <begin position="436"/>
        <end position="449"/>
    </location>
</feature>
<feature type="compositionally biased region" description="Low complexity" evidence="1">
    <location>
        <begin position="1"/>
        <end position="11"/>
    </location>
</feature>
<feature type="region of interest" description="Disordered" evidence="1">
    <location>
        <begin position="402"/>
        <end position="461"/>
    </location>
</feature>
<name>A0A1D1YAI0_9ARAE</name>
<dbReference type="PANTHER" id="PTHR34468:SF3">
    <property type="entry name" value="OS03G0288900 PROTEIN"/>
    <property type="match status" value="1"/>
</dbReference>
<feature type="compositionally biased region" description="Basic and acidic residues" evidence="1">
    <location>
        <begin position="39"/>
        <end position="50"/>
    </location>
</feature>
<proteinExistence type="predicted"/>
<feature type="region of interest" description="Disordered" evidence="1">
    <location>
        <begin position="1"/>
        <end position="155"/>
    </location>
</feature>
<gene>
    <name evidence="2" type="primary">carB_16</name>
    <name evidence="2" type="ORF">g.35049</name>
</gene>
<protein>
    <submittedName>
        <fullName evidence="2">Carbamoyl-phosphate synthase large chain</fullName>
    </submittedName>
</protein>
<reference evidence="2" key="1">
    <citation type="submission" date="2015-07" db="EMBL/GenBank/DDBJ databases">
        <title>Transcriptome Assembly of Anthurium amnicola.</title>
        <authorList>
            <person name="Suzuki J."/>
        </authorList>
    </citation>
    <scope>NUCLEOTIDE SEQUENCE</scope>
</reference>
<feature type="non-terminal residue" evidence="2">
    <location>
        <position position="1"/>
    </location>
</feature>
<dbReference type="AlphaFoldDB" id="A0A1D1YAI0"/>
<feature type="compositionally biased region" description="Polar residues" evidence="1">
    <location>
        <begin position="421"/>
        <end position="433"/>
    </location>
</feature>
<feature type="compositionally biased region" description="Polar residues" evidence="1">
    <location>
        <begin position="402"/>
        <end position="411"/>
    </location>
</feature>
<evidence type="ECO:0000313" key="2">
    <source>
        <dbReference type="EMBL" id="JAT51649.1"/>
    </source>
</evidence>
<feature type="compositionally biased region" description="Basic and acidic residues" evidence="1">
    <location>
        <begin position="99"/>
        <end position="112"/>
    </location>
</feature>
<dbReference type="PANTHER" id="PTHR34468">
    <property type="entry name" value="MICROTUBULE-ASSOCIATED FUTSCH-LIKE PROTEIN"/>
    <property type="match status" value="1"/>
</dbReference>
<dbReference type="EMBL" id="GDJX01016287">
    <property type="protein sequence ID" value="JAT51649.1"/>
    <property type="molecule type" value="Transcribed_RNA"/>
</dbReference>
<accession>A0A1D1YAI0</accession>
<feature type="region of interest" description="Disordered" evidence="1">
    <location>
        <begin position="306"/>
        <end position="333"/>
    </location>
</feature>
<organism evidence="2">
    <name type="scientific">Anthurium amnicola</name>
    <dbReference type="NCBI Taxonomy" id="1678845"/>
    <lineage>
        <taxon>Eukaryota</taxon>
        <taxon>Viridiplantae</taxon>
        <taxon>Streptophyta</taxon>
        <taxon>Embryophyta</taxon>
        <taxon>Tracheophyta</taxon>
        <taxon>Spermatophyta</taxon>
        <taxon>Magnoliopsida</taxon>
        <taxon>Liliopsida</taxon>
        <taxon>Araceae</taxon>
        <taxon>Pothoideae</taxon>
        <taxon>Potheae</taxon>
        <taxon>Anthurium</taxon>
    </lineage>
</organism>
<feature type="compositionally biased region" description="Polar residues" evidence="1">
    <location>
        <begin position="64"/>
        <end position="74"/>
    </location>
</feature>
<sequence length="490" mass="53446">SKLPLISLPSPRSLPPTAMDLHPTPFPGKLRPAANAKKQKGDGKSSREPTRVITVAPRYRQSRVFGTTRSTNATVEPPPQEPAKILKQVKPSGASKKPPSRDDSKMESKKEPTGATGDDVKGAASKPKSETGKRSGVRFQDQQQRAPDQVVGKRVPEEGLRTPVSSVKPTVVLGTPYHSAESCSKCRFDRLESAPYWLTQIKLAESVGKHFVSAAFFRLALECNAEPIRSLKSELKRYMARHSSLPILTMWKEACRDYGLLNGEPSIGFIGFGSVASSLGDKQVPQSVRQQGVSIDFRDGCVERDFGGIPQSDIPKEESTRNGDFSSPEQNDVGKTLQAVGTNYGGNEGVTNPTMNVSYDNLMKDKHDESNPVYDMANEGYSVVSTPEKKVFPRNSDTCRSLSVNDTSSSSKKVRPRNFVDRSTMTSNKSQAASEFHGEGSGKSKDGTYRNKNSQRKIVSKVDENSVKTAIDETHDATVLGSCHDHQGSL</sequence>